<dbReference type="CDD" id="cd19092">
    <property type="entry name" value="AKR_BsYcsN_EcYdhF-like"/>
    <property type="match status" value="1"/>
</dbReference>
<dbReference type="STRING" id="616990.IV54_GL001267"/>
<dbReference type="EMBL" id="JQCA01000032">
    <property type="protein sequence ID" value="KRO04481.1"/>
    <property type="molecule type" value="Genomic_DNA"/>
</dbReference>
<name>A0A0R2LSD3_9LACO</name>
<dbReference type="SUPFAM" id="SSF51430">
    <property type="entry name" value="NAD(P)-linked oxidoreductase"/>
    <property type="match status" value="1"/>
</dbReference>
<reference evidence="2 3" key="1">
    <citation type="journal article" date="2015" name="Genome Announc.">
        <title>Expanding the biotechnology potential of lactobacilli through comparative genomics of 213 strains and associated genera.</title>
        <authorList>
            <person name="Sun Z."/>
            <person name="Harris H.M."/>
            <person name="McCann A."/>
            <person name="Guo C."/>
            <person name="Argimon S."/>
            <person name="Zhang W."/>
            <person name="Yang X."/>
            <person name="Jeffery I.B."/>
            <person name="Cooney J.C."/>
            <person name="Kagawa T.F."/>
            <person name="Liu W."/>
            <person name="Song Y."/>
            <person name="Salvetti E."/>
            <person name="Wrobel A."/>
            <person name="Rasinkangas P."/>
            <person name="Parkhill J."/>
            <person name="Rea M.C."/>
            <person name="O'Sullivan O."/>
            <person name="Ritari J."/>
            <person name="Douillard F.P."/>
            <person name="Paul Ross R."/>
            <person name="Yang R."/>
            <person name="Briner A.E."/>
            <person name="Felis G.E."/>
            <person name="de Vos W.M."/>
            <person name="Barrangou R."/>
            <person name="Klaenhammer T.R."/>
            <person name="Caufield P.W."/>
            <person name="Cui Y."/>
            <person name="Zhang H."/>
            <person name="O'Toole P.W."/>
        </authorList>
    </citation>
    <scope>NUCLEOTIDE SEQUENCE [LARGE SCALE GENOMIC DNA]</scope>
    <source>
        <strain evidence="2 3">DSM 22467</strain>
    </source>
</reference>
<protein>
    <submittedName>
        <fullName evidence="2">Oxidoreductase</fullName>
    </submittedName>
</protein>
<accession>A0A0R2LSD3</accession>
<dbReference type="Gene3D" id="3.20.20.100">
    <property type="entry name" value="NADP-dependent oxidoreductase domain"/>
    <property type="match status" value="1"/>
</dbReference>
<dbReference type="PANTHER" id="PTHR43364">
    <property type="entry name" value="NADH-SPECIFIC METHYLGLYOXAL REDUCTASE-RELATED"/>
    <property type="match status" value="1"/>
</dbReference>
<evidence type="ECO:0000313" key="2">
    <source>
        <dbReference type="EMBL" id="KRO04481.1"/>
    </source>
</evidence>
<dbReference type="GO" id="GO:0005829">
    <property type="term" value="C:cytosol"/>
    <property type="evidence" value="ECO:0007669"/>
    <property type="project" value="TreeGrafter"/>
</dbReference>
<feature type="domain" description="NADP-dependent oxidoreductase" evidence="1">
    <location>
        <begin position="37"/>
        <end position="326"/>
    </location>
</feature>
<organism evidence="2 3">
    <name type="scientific">Levilactobacillus paucivorans</name>
    <dbReference type="NCBI Taxonomy" id="616990"/>
    <lineage>
        <taxon>Bacteria</taxon>
        <taxon>Bacillati</taxon>
        <taxon>Bacillota</taxon>
        <taxon>Bacilli</taxon>
        <taxon>Lactobacillales</taxon>
        <taxon>Lactobacillaceae</taxon>
        <taxon>Levilactobacillus</taxon>
    </lineage>
</organism>
<sequence>MVICGKIISGFVNLFDKGVLLMKQLRLGGTNWQSSAVALGIMRMGVLDQPAAVNALEAAHDAGITYIDSADIYVNGKSEEVFGGALKASGLSRDDFYIQSKGGIIVDPERSHDDLVFGKRYDFSKQHLIDAVDGILSRMGIDYLDSFLLHRPDPLMEPEEIADAFNTLQAAGKVRHFGVSNFNVQQFEMLQEAVDQKLIFNQLQFSAAHAGMVAAGLHVNMDDKPTSNDLGMLEYARRKHVTVQAWSPFQYGLFAGMFINDPKYPELNAELQKLADKYGVSKNGIAVAWILRHPANLQVLLGTMTPAHIKDSAAGADVTLTKQEWYDVYFAAGNDLP</sequence>
<evidence type="ECO:0000313" key="3">
    <source>
        <dbReference type="Proteomes" id="UP000051906"/>
    </source>
</evidence>
<dbReference type="AlphaFoldDB" id="A0A0R2LSD3"/>
<gene>
    <name evidence="2" type="ORF">IV54_GL001267</name>
</gene>
<dbReference type="Proteomes" id="UP000051906">
    <property type="component" value="Unassembled WGS sequence"/>
</dbReference>
<dbReference type="PANTHER" id="PTHR43364:SF1">
    <property type="entry name" value="OXIDOREDUCTASE YDHF"/>
    <property type="match status" value="1"/>
</dbReference>
<dbReference type="PATRIC" id="fig|616990.3.peg.1359"/>
<dbReference type="InterPro" id="IPR050523">
    <property type="entry name" value="AKR_Detox_Biosynth"/>
</dbReference>
<dbReference type="InterPro" id="IPR023210">
    <property type="entry name" value="NADP_OxRdtase_dom"/>
</dbReference>
<proteinExistence type="predicted"/>
<comment type="caution">
    <text evidence="2">The sequence shown here is derived from an EMBL/GenBank/DDBJ whole genome shotgun (WGS) entry which is preliminary data.</text>
</comment>
<dbReference type="Pfam" id="PF00248">
    <property type="entry name" value="Aldo_ket_red"/>
    <property type="match status" value="1"/>
</dbReference>
<evidence type="ECO:0000259" key="1">
    <source>
        <dbReference type="Pfam" id="PF00248"/>
    </source>
</evidence>
<dbReference type="InterPro" id="IPR036812">
    <property type="entry name" value="NAD(P)_OxRdtase_dom_sf"/>
</dbReference>
<keyword evidence="3" id="KW-1185">Reference proteome</keyword>